<evidence type="ECO:0000313" key="2">
    <source>
        <dbReference type="Proteomes" id="UP000595437"/>
    </source>
</evidence>
<keyword evidence="2" id="KW-1185">Reference proteome</keyword>
<proteinExistence type="predicted"/>
<evidence type="ECO:0000313" key="1">
    <source>
        <dbReference type="EMBL" id="QQP33131.1"/>
    </source>
</evidence>
<organism evidence="1 2">
    <name type="scientific">Caligus rogercresseyi</name>
    <name type="common">Sea louse</name>
    <dbReference type="NCBI Taxonomy" id="217165"/>
    <lineage>
        <taxon>Eukaryota</taxon>
        <taxon>Metazoa</taxon>
        <taxon>Ecdysozoa</taxon>
        <taxon>Arthropoda</taxon>
        <taxon>Crustacea</taxon>
        <taxon>Multicrustacea</taxon>
        <taxon>Hexanauplia</taxon>
        <taxon>Copepoda</taxon>
        <taxon>Siphonostomatoida</taxon>
        <taxon>Caligidae</taxon>
        <taxon>Caligus</taxon>
    </lineage>
</organism>
<accession>A0A7T8GM58</accession>
<gene>
    <name evidence="1" type="ORF">FKW44_024405</name>
</gene>
<name>A0A7T8GM58_CALRO</name>
<dbReference type="Proteomes" id="UP000595437">
    <property type="component" value="Chromosome 19"/>
</dbReference>
<sequence length="77" mass="8707">MAARHCCFHVPDEIHTLELKRIFQHSDPVRIRMVTGSEREVPPPPESLVATLLVPPSTPLELTDSVSASMMMKREEK</sequence>
<protein>
    <submittedName>
        <fullName evidence="1">Uncharacterized protein</fullName>
    </submittedName>
</protein>
<dbReference type="EMBL" id="CP045908">
    <property type="protein sequence ID" value="QQP33131.1"/>
    <property type="molecule type" value="Genomic_DNA"/>
</dbReference>
<feature type="non-terminal residue" evidence="1">
    <location>
        <position position="77"/>
    </location>
</feature>
<dbReference type="AlphaFoldDB" id="A0A7T8GM58"/>
<reference evidence="2" key="1">
    <citation type="submission" date="2021-01" db="EMBL/GenBank/DDBJ databases">
        <title>Caligus Genome Assembly.</title>
        <authorList>
            <person name="Gallardo-Escarate C."/>
        </authorList>
    </citation>
    <scope>NUCLEOTIDE SEQUENCE [LARGE SCALE GENOMIC DNA]</scope>
</reference>